<dbReference type="PATRIC" id="fig|423471.3.peg.408"/>
<gene>
    <name evidence="1" type="ORF">CWATWH0003_0443</name>
</gene>
<organism evidence="1 2">
    <name type="scientific">Crocosphaera watsonii WH 0003</name>
    <dbReference type="NCBI Taxonomy" id="423471"/>
    <lineage>
        <taxon>Bacteria</taxon>
        <taxon>Bacillati</taxon>
        <taxon>Cyanobacteriota</taxon>
        <taxon>Cyanophyceae</taxon>
        <taxon>Oscillatoriophycideae</taxon>
        <taxon>Chroococcales</taxon>
        <taxon>Aphanothecaceae</taxon>
        <taxon>Crocosphaera</taxon>
    </lineage>
</organism>
<evidence type="ECO:0000313" key="1">
    <source>
        <dbReference type="EMBL" id="EHJ14892.1"/>
    </source>
</evidence>
<evidence type="ECO:0000313" key="2">
    <source>
        <dbReference type="Proteomes" id="UP000003477"/>
    </source>
</evidence>
<proteinExistence type="predicted"/>
<name>G5IYU3_CROWT</name>
<sequence length="255" mass="29970">MFMLNSQNHLKMSRNSLIFLVSGLVSALISFSSYSQPCPSPSNVLDTSYSWRGTHCEGIKKGEEEQTRNGSFRLVSFSTGKIQKYDNRLHLNIPSSNPKQLRLKIESWFNDYEANWQKVSLPFSLETRILKREKVPPENLRFLAWERLNSNQSIYLPVIHNNNTATTYEIVWYSRHKTNINLFEIRSQSNQTIFSCGEDVSYPANNEISCQWDAQNTPVGKYLMYLDIEQFPYNKDKREFTREITFFHDPQWLKK</sequence>
<reference evidence="1 2" key="1">
    <citation type="journal article" date="2011" name="Front. Microbiol.">
        <title>Two Strains of Crocosphaera watsonii with Highly Conserved Genomes are Distinguished by Strain-Specific Features.</title>
        <authorList>
            <person name="Bench S.R."/>
            <person name="Ilikchyan I.N."/>
            <person name="Tripp H.J."/>
            <person name="Zehr J.P."/>
        </authorList>
    </citation>
    <scope>NUCLEOTIDE SEQUENCE [LARGE SCALE GENOMIC DNA]</scope>
    <source>
        <strain evidence="1 2">WH 0003</strain>
    </source>
</reference>
<dbReference type="Proteomes" id="UP000003477">
    <property type="component" value="Unassembled WGS sequence"/>
</dbReference>
<comment type="caution">
    <text evidence="1">The sequence shown here is derived from an EMBL/GenBank/DDBJ whole genome shotgun (WGS) entry which is preliminary data.</text>
</comment>
<dbReference type="EMBL" id="AESD01000076">
    <property type="protein sequence ID" value="EHJ14892.1"/>
    <property type="molecule type" value="Genomic_DNA"/>
</dbReference>
<accession>G5IYU3</accession>
<dbReference type="AlphaFoldDB" id="G5IYU3"/>
<protein>
    <submittedName>
        <fullName evidence="1">Uncharacterized protein</fullName>
    </submittedName>
</protein>